<reference evidence="3 4" key="1">
    <citation type="submission" date="2023-10" db="EMBL/GenBank/DDBJ databases">
        <title>179-bfca-hs.</title>
        <authorList>
            <person name="Miliotis G."/>
            <person name="Sengupta P."/>
            <person name="Hameed A."/>
            <person name="Chuvochina M."/>
            <person name="Mcdonagh F."/>
            <person name="Simpson A.C."/>
            <person name="Singh N.K."/>
            <person name="Rekha P.D."/>
            <person name="Raman K."/>
            <person name="Hugenholtz P."/>
            <person name="Venkateswaran K."/>
        </authorList>
    </citation>
    <scope>NUCLEOTIDE SEQUENCE [LARGE SCALE GENOMIC DNA]</scope>
    <source>
        <strain evidence="3 4">179-BFC-A-HS</strain>
    </source>
</reference>
<dbReference type="Pfam" id="PF03009">
    <property type="entry name" value="GDPD"/>
    <property type="match status" value="1"/>
</dbReference>
<gene>
    <name evidence="3" type="ORF">P5G51_003645</name>
</gene>
<accession>A0ABU5CGE8</accession>
<dbReference type="Proteomes" id="UP001228376">
    <property type="component" value="Unassembled WGS sequence"/>
</dbReference>
<comment type="caution">
    <text evidence="3">The sequence shown here is derived from an EMBL/GenBank/DDBJ whole genome shotgun (WGS) entry which is preliminary data.</text>
</comment>
<dbReference type="Gene3D" id="3.20.20.190">
    <property type="entry name" value="Phosphatidylinositol (PI) phosphodiesterase"/>
    <property type="match status" value="1"/>
</dbReference>
<dbReference type="CDD" id="cd08601">
    <property type="entry name" value="GDPD_SaGlpQ_like"/>
    <property type="match status" value="1"/>
</dbReference>
<dbReference type="InterPro" id="IPR017946">
    <property type="entry name" value="PLC-like_Pdiesterase_TIM-brl"/>
</dbReference>
<keyword evidence="4" id="KW-1185">Reference proteome</keyword>
<dbReference type="PANTHER" id="PTHR46211">
    <property type="entry name" value="GLYCEROPHOSPHORYL DIESTER PHOSPHODIESTERASE"/>
    <property type="match status" value="1"/>
</dbReference>
<protein>
    <submittedName>
        <fullName evidence="3">Glycerophosphodiester phosphodiesterase</fullName>
    </submittedName>
</protein>
<feature type="domain" description="GP-PDE" evidence="2">
    <location>
        <begin position="55"/>
        <end position="307"/>
    </location>
</feature>
<evidence type="ECO:0000313" key="4">
    <source>
        <dbReference type="Proteomes" id="UP001228376"/>
    </source>
</evidence>
<keyword evidence="1" id="KW-0732">Signal</keyword>
<dbReference type="PANTHER" id="PTHR46211:SF7">
    <property type="entry name" value="GLYCEROPHOSPHODIESTER PHOSPHODIESTERASE"/>
    <property type="match status" value="1"/>
</dbReference>
<dbReference type="EMBL" id="JAROCA020000001">
    <property type="protein sequence ID" value="MDY0404620.1"/>
    <property type="molecule type" value="Genomic_DNA"/>
</dbReference>
<dbReference type="PROSITE" id="PS51257">
    <property type="entry name" value="PROKAR_LIPOPROTEIN"/>
    <property type="match status" value="1"/>
</dbReference>
<name>A0ABU5CGE8_9BACI</name>
<organism evidence="3 4">
    <name type="scientific">Tigheibacillus jepli</name>
    <dbReference type="NCBI Taxonomy" id="3035914"/>
    <lineage>
        <taxon>Bacteria</taxon>
        <taxon>Bacillati</taxon>
        <taxon>Bacillota</taxon>
        <taxon>Bacilli</taxon>
        <taxon>Bacillales</taxon>
        <taxon>Bacillaceae</taxon>
        <taxon>Tigheibacillus</taxon>
    </lineage>
</organism>
<dbReference type="RefSeq" id="WP_306065604.1">
    <property type="nucleotide sequence ID" value="NZ_JAROCA020000001.1"/>
</dbReference>
<evidence type="ECO:0000256" key="1">
    <source>
        <dbReference type="SAM" id="SignalP"/>
    </source>
</evidence>
<feature type="chain" id="PRO_5045844083" evidence="1">
    <location>
        <begin position="25"/>
        <end position="309"/>
    </location>
</feature>
<dbReference type="InterPro" id="IPR030395">
    <property type="entry name" value="GP_PDE_dom"/>
</dbReference>
<evidence type="ECO:0000259" key="2">
    <source>
        <dbReference type="PROSITE" id="PS51704"/>
    </source>
</evidence>
<dbReference type="PROSITE" id="PS51704">
    <property type="entry name" value="GP_PDE"/>
    <property type="match status" value="1"/>
</dbReference>
<proteinExistence type="predicted"/>
<dbReference type="SUPFAM" id="SSF51695">
    <property type="entry name" value="PLC-like phosphodiesterases"/>
    <property type="match status" value="1"/>
</dbReference>
<feature type="signal peptide" evidence="1">
    <location>
        <begin position="1"/>
        <end position="24"/>
    </location>
</feature>
<sequence length="309" mass="34571">MKKKQHFLLWMCVFVMSMYGCSGAPVSKMKNAPQDESAHVHANKPEEDLLSPDRFLNIAHRGASGYAPEHTLKAYEIAEKMQGDYIEIDLQMTKDGKLIAMHDDTVSRTTNSKGKVSDFSFSEVEALDAGTWFNEENPGLAQPAFNQLEVPSLEQILDAFGTNANYYIETKKPEENPTMVDELLTVLKRRDLLDADVPTGKVIIQSFSKKSLLEVQQKAPSLPRIQLMKFNGKATLTDKELANIKQYAVGIGPNASSLTKAFVQQARKAGLLIHPYTVNEKADMKRLIDWGVTGMFTNYPDRLNEVLGR</sequence>
<evidence type="ECO:0000313" key="3">
    <source>
        <dbReference type="EMBL" id="MDY0404620.1"/>
    </source>
</evidence>